<dbReference type="AlphaFoldDB" id="A0A9X3ELE5"/>
<dbReference type="EMBL" id="JAPNKE010000002">
    <property type="protein sequence ID" value="MCY1006214.1"/>
    <property type="molecule type" value="Genomic_DNA"/>
</dbReference>
<dbReference type="RefSeq" id="WP_267768284.1">
    <property type="nucleotide sequence ID" value="NZ_JAPNKE010000002.1"/>
</dbReference>
<organism evidence="1 2">
    <name type="scientific">Nannocystis pusilla</name>
    <dbReference type="NCBI Taxonomy" id="889268"/>
    <lineage>
        <taxon>Bacteria</taxon>
        <taxon>Pseudomonadati</taxon>
        <taxon>Myxococcota</taxon>
        <taxon>Polyangia</taxon>
        <taxon>Nannocystales</taxon>
        <taxon>Nannocystaceae</taxon>
        <taxon>Nannocystis</taxon>
    </lineage>
</organism>
<gene>
    <name evidence="1" type="ORF">OV079_11710</name>
</gene>
<proteinExistence type="predicted"/>
<reference evidence="1" key="1">
    <citation type="submission" date="2022-11" db="EMBL/GenBank/DDBJ databases">
        <title>Minimal conservation of predation-associated metabolite biosynthetic gene clusters underscores biosynthetic potential of Myxococcota including descriptions for ten novel species: Archangium lansinium sp. nov., Myxococcus landrumus sp. nov., Nannocystis bai.</title>
        <authorList>
            <person name="Ahearne A."/>
            <person name="Stevens C."/>
            <person name="Phillips K."/>
        </authorList>
    </citation>
    <scope>NUCLEOTIDE SEQUENCE</scope>
    <source>
        <strain evidence="1">Na p29</strain>
    </source>
</reference>
<keyword evidence="2" id="KW-1185">Reference proteome</keyword>
<protein>
    <submittedName>
        <fullName evidence="1">Uncharacterized protein</fullName>
    </submittedName>
</protein>
<name>A0A9X3ELE5_9BACT</name>
<evidence type="ECO:0000313" key="1">
    <source>
        <dbReference type="EMBL" id="MCY1006214.1"/>
    </source>
</evidence>
<evidence type="ECO:0000313" key="2">
    <source>
        <dbReference type="Proteomes" id="UP001150924"/>
    </source>
</evidence>
<dbReference type="Gene3D" id="2.80.10.50">
    <property type="match status" value="1"/>
</dbReference>
<comment type="caution">
    <text evidence="1">The sequence shown here is derived from an EMBL/GenBank/DDBJ whole genome shotgun (WGS) entry which is preliminary data.</text>
</comment>
<accession>A0A9X3ELE5</accession>
<sequence>MSDGYLYHEGTGKWVVAQDSTGGQEDGNQLVLWSNYHSQTSMGDDFNTFMLVDGHLLHRGLGKWVVAKDSTGNGGDGNPLVLWSNFYSQSSEGNQYNSYSFIGVQ</sequence>
<dbReference type="Proteomes" id="UP001150924">
    <property type="component" value="Unassembled WGS sequence"/>
</dbReference>